<dbReference type="InterPro" id="IPR051504">
    <property type="entry name" value="Plant_metabolite_acyltrans"/>
</dbReference>
<keyword evidence="2" id="KW-0012">Acyltransferase</keyword>
<sequence length="68" mass="7589">MISITWSPKFGVYGIDFGLGRPKKIEIASINRKSISLLECRDGNEGIEVGLVLKKSEMDVFASLFRIN</sequence>
<gene>
    <name evidence="3" type="ORF">TIFTF001_047764</name>
</gene>
<reference evidence="3" key="1">
    <citation type="submission" date="2023-07" db="EMBL/GenBank/DDBJ databases">
        <title>draft genome sequence of fig (Ficus carica).</title>
        <authorList>
            <person name="Takahashi T."/>
            <person name="Nishimura K."/>
        </authorList>
    </citation>
    <scope>NUCLEOTIDE SEQUENCE</scope>
</reference>
<dbReference type="PANTHER" id="PTHR31625">
    <property type="match status" value="1"/>
</dbReference>
<comment type="caution">
    <text evidence="3">The sequence shown here is derived from an EMBL/GenBank/DDBJ whole genome shotgun (WGS) entry which is preliminary data.</text>
</comment>
<evidence type="ECO:0000313" key="4">
    <source>
        <dbReference type="Proteomes" id="UP001187192"/>
    </source>
</evidence>
<proteinExistence type="predicted"/>
<protein>
    <submittedName>
        <fullName evidence="3">Uncharacterized protein</fullName>
    </submittedName>
</protein>
<dbReference type="GO" id="GO:0016747">
    <property type="term" value="F:acyltransferase activity, transferring groups other than amino-acyl groups"/>
    <property type="evidence" value="ECO:0007669"/>
    <property type="project" value="UniProtKB-ARBA"/>
</dbReference>
<evidence type="ECO:0000313" key="3">
    <source>
        <dbReference type="EMBL" id="GMN25924.1"/>
    </source>
</evidence>
<organism evidence="3 4">
    <name type="scientific">Ficus carica</name>
    <name type="common">Common fig</name>
    <dbReference type="NCBI Taxonomy" id="3494"/>
    <lineage>
        <taxon>Eukaryota</taxon>
        <taxon>Viridiplantae</taxon>
        <taxon>Streptophyta</taxon>
        <taxon>Embryophyta</taxon>
        <taxon>Tracheophyta</taxon>
        <taxon>Spermatophyta</taxon>
        <taxon>Magnoliopsida</taxon>
        <taxon>eudicotyledons</taxon>
        <taxon>Gunneridae</taxon>
        <taxon>Pentapetalae</taxon>
        <taxon>rosids</taxon>
        <taxon>fabids</taxon>
        <taxon>Rosales</taxon>
        <taxon>Moraceae</taxon>
        <taxon>Ficeae</taxon>
        <taxon>Ficus</taxon>
    </lineage>
</organism>
<evidence type="ECO:0000256" key="2">
    <source>
        <dbReference type="ARBA" id="ARBA00023315"/>
    </source>
</evidence>
<dbReference type="EMBL" id="BTGU01005603">
    <property type="protein sequence ID" value="GMN25924.1"/>
    <property type="molecule type" value="Genomic_DNA"/>
</dbReference>
<keyword evidence="1" id="KW-0808">Transferase</keyword>
<accession>A0AA87Z561</accession>
<dbReference type="InterPro" id="IPR023213">
    <property type="entry name" value="CAT-like_dom_sf"/>
</dbReference>
<dbReference type="Gene3D" id="3.30.559.10">
    <property type="entry name" value="Chloramphenicol acetyltransferase-like domain"/>
    <property type="match status" value="1"/>
</dbReference>
<evidence type="ECO:0000256" key="1">
    <source>
        <dbReference type="ARBA" id="ARBA00022679"/>
    </source>
</evidence>
<keyword evidence="4" id="KW-1185">Reference proteome</keyword>
<name>A0AA87Z561_FICCA</name>
<dbReference type="Pfam" id="PF02458">
    <property type="entry name" value="Transferase"/>
    <property type="match status" value="1"/>
</dbReference>
<dbReference type="Proteomes" id="UP001187192">
    <property type="component" value="Unassembled WGS sequence"/>
</dbReference>
<dbReference type="AlphaFoldDB" id="A0AA87Z561"/>